<dbReference type="RefSeq" id="WP_141863861.1">
    <property type="nucleotide sequence ID" value="NZ_BAABAN010000017.1"/>
</dbReference>
<keyword evidence="2" id="KW-1133">Transmembrane helix</keyword>
<feature type="signal peptide" evidence="3">
    <location>
        <begin position="1"/>
        <end position="27"/>
    </location>
</feature>
<accession>A0A543AMA5</accession>
<evidence type="ECO:0000256" key="3">
    <source>
        <dbReference type="SAM" id="SignalP"/>
    </source>
</evidence>
<dbReference type="InterPro" id="IPR023849">
    <property type="entry name" value="TQXA_dom"/>
</dbReference>
<protein>
    <submittedName>
        <fullName evidence="5">TQXA domain-containing protein</fullName>
    </submittedName>
</protein>
<organism evidence="5 6">
    <name type="scientific">Enteractinococcus coprophilus</name>
    <dbReference type="NCBI Taxonomy" id="1027633"/>
    <lineage>
        <taxon>Bacteria</taxon>
        <taxon>Bacillati</taxon>
        <taxon>Actinomycetota</taxon>
        <taxon>Actinomycetes</taxon>
        <taxon>Micrococcales</taxon>
        <taxon>Micrococcaceae</taxon>
    </lineage>
</organism>
<feature type="domain" description="Thioester" evidence="4">
    <location>
        <begin position="72"/>
        <end position="195"/>
    </location>
</feature>
<evidence type="ECO:0000256" key="1">
    <source>
        <dbReference type="SAM" id="MobiDB-lite"/>
    </source>
</evidence>
<reference evidence="5 6" key="1">
    <citation type="submission" date="2019-06" db="EMBL/GenBank/DDBJ databases">
        <title>Sequencing the genomes of 1000 actinobacteria strains.</title>
        <authorList>
            <person name="Klenk H.-P."/>
        </authorList>
    </citation>
    <scope>NUCLEOTIDE SEQUENCE [LARGE SCALE GENOMIC DNA]</scope>
    <source>
        <strain evidence="5 6">DSM 24083</strain>
    </source>
</reference>
<dbReference type="EMBL" id="VFOU01000001">
    <property type="protein sequence ID" value="TQL73723.1"/>
    <property type="molecule type" value="Genomic_DNA"/>
</dbReference>
<feature type="chain" id="PRO_5021713050" evidence="3">
    <location>
        <begin position="28"/>
        <end position="470"/>
    </location>
</feature>
<dbReference type="InterPro" id="IPR013552">
    <property type="entry name" value="Thioester_dom"/>
</dbReference>
<keyword evidence="3" id="KW-0732">Signal</keyword>
<evidence type="ECO:0000313" key="5">
    <source>
        <dbReference type="EMBL" id="TQL73723.1"/>
    </source>
</evidence>
<keyword evidence="6" id="KW-1185">Reference proteome</keyword>
<evidence type="ECO:0000259" key="4">
    <source>
        <dbReference type="Pfam" id="PF08341"/>
    </source>
</evidence>
<feature type="transmembrane region" description="Helical" evidence="2">
    <location>
        <begin position="446"/>
        <end position="465"/>
    </location>
</feature>
<dbReference type="Proteomes" id="UP000319746">
    <property type="component" value="Unassembled WGS sequence"/>
</dbReference>
<dbReference type="NCBIfam" id="TIGR03934">
    <property type="entry name" value="TQXA_dom"/>
    <property type="match status" value="1"/>
</dbReference>
<comment type="caution">
    <text evidence="5">The sequence shown here is derived from an EMBL/GenBank/DDBJ whole genome shotgun (WGS) entry which is preliminary data.</text>
</comment>
<name>A0A543AMA5_9MICC</name>
<keyword evidence="2" id="KW-0812">Transmembrane</keyword>
<dbReference type="OrthoDB" id="2676146at2"/>
<keyword evidence="2" id="KW-0472">Membrane</keyword>
<proteinExistence type="predicted"/>
<gene>
    <name evidence="5" type="ORF">FB556_0166</name>
</gene>
<dbReference type="Pfam" id="PF08341">
    <property type="entry name" value="TED"/>
    <property type="match status" value="1"/>
</dbReference>
<dbReference type="Gene3D" id="1.10.150.480">
    <property type="match status" value="1"/>
</dbReference>
<feature type="compositionally biased region" description="Acidic residues" evidence="1">
    <location>
        <begin position="353"/>
        <end position="371"/>
    </location>
</feature>
<feature type="region of interest" description="Disordered" evidence="1">
    <location>
        <begin position="347"/>
        <end position="371"/>
    </location>
</feature>
<sequence>MNHTLLASLAAVTLGATALLGTAPAYASHAVEIEHEVSAVMGPEQEYQRGLTVNGVAPTLRSVTVDEETILAYCIEYWVRAAQPGHQAAVTSWDGFTGDNHFKTSPQVREAVAWILHNSYPALAIDELAARTASTSLTEAEAIAATQAAIWFYTDDFVSDGVLTVEPAPDDAASLTATAAPNVQNVFDYLTGDQNTGLTEQEVQASVTLHDASGAEVSVPGPVLEAKIDDDDHILGPVAVTSSSENVSLHLETTNPAVSPEDVTLLDAQGQIIDATEPVTVPELWVLVPADTASGGVQLAAESTEYGYTGRLIIPEPAPDRRFQTIVVADQISNIATTELALHWEKPELTEPPLEEPVEEEISDNAEERPADEEMTSAAGAVIANPTQEQQTSQAVSTTVTLESAEHTPAPNQTLADTIETEETVQAHQASTEELAETGAHQTRNILVALGTIAVGGVLIVMNRLRRRWA</sequence>
<evidence type="ECO:0000256" key="2">
    <source>
        <dbReference type="SAM" id="Phobius"/>
    </source>
</evidence>
<dbReference type="AlphaFoldDB" id="A0A543AMA5"/>
<evidence type="ECO:0000313" key="6">
    <source>
        <dbReference type="Proteomes" id="UP000319746"/>
    </source>
</evidence>